<dbReference type="OrthoDB" id="10642054at2759"/>
<feature type="compositionally biased region" description="Pro residues" evidence="2">
    <location>
        <begin position="177"/>
        <end position="187"/>
    </location>
</feature>
<feature type="compositionally biased region" description="Basic and acidic residues" evidence="2">
    <location>
        <begin position="575"/>
        <end position="587"/>
    </location>
</feature>
<feature type="compositionally biased region" description="Pro residues" evidence="2">
    <location>
        <begin position="256"/>
        <end position="275"/>
    </location>
</feature>
<feature type="compositionally biased region" description="Basic and acidic residues" evidence="2">
    <location>
        <begin position="359"/>
        <end position="371"/>
    </location>
</feature>
<feature type="region of interest" description="Disordered" evidence="2">
    <location>
        <begin position="300"/>
        <end position="333"/>
    </location>
</feature>
<dbReference type="AlphaFoldDB" id="A0A8H5G6A6"/>
<feature type="compositionally biased region" description="Polar residues" evidence="2">
    <location>
        <begin position="423"/>
        <end position="449"/>
    </location>
</feature>
<evidence type="ECO:0000313" key="4">
    <source>
        <dbReference type="Proteomes" id="UP000559256"/>
    </source>
</evidence>
<feature type="compositionally biased region" description="Polar residues" evidence="2">
    <location>
        <begin position="216"/>
        <end position="225"/>
    </location>
</feature>
<reference evidence="3 4" key="1">
    <citation type="journal article" date="2020" name="ISME J.">
        <title>Uncovering the hidden diversity of litter-decomposition mechanisms in mushroom-forming fungi.</title>
        <authorList>
            <person name="Floudas D."/>
            <person name="Bentzer J."/>
            <person name="Ahren D."/>
            <person name="Johansson T."/>
            <person name="Persson P."/>
            <person name="Tunlid A."/>
        </authorList>
    </citation>
    <scope>NUCLEOTIDE SEQUENCE [LARGE SCALE GENOMIC DNA]</scope>
    <source>
        <strain evidence="3 4">CBS 291.85</strain>
    </source>
</reference>
<feature type="compositionally biased region" description="Basic and acidic residues" evidence="2">
    <location>
        <begin position="466"/>
        <end position="482"/>
    </location>
</feature>
<feature type="region of interest" description="Disordered" evidence="2">
    <location>
        <begin position="1"/>
        <end position="24"/>
    </location>
</feature>
<feature type="compositionally biased region" description="Polar residues" evidence="2">
    <location>
        <begin position="13"/>
        <end position="24"/>
    </location>
</feature>
<keyword evidence="4" id="KW-1185">Reference proteome</keyword>
<feature type="compositionally biased region" description="Polar residues" evidence="2">
    <location>
        <begin position="496"/>
        <end position="514"/>
    </location>
</feature>
<comment type="caution">
    <text evidence="3">The sequence shown here is derived from an EMBL/GenBank/DDBJ whole genome shotgun (WGS) entry which is preliminary data.</text>
</comment>
<proteinExistence type="predicted"/>
<evidence type="ECO:0000313" key="3">
    <source>
        <dbReference type="EMBL" id="KAF5358981.1"/>
    </source>
</evidence>
<feature type="compositionally biased region" description="Low complexity" evidence="2">
    <location>
        <begin position="205"/>
        <end position="215"/>
    </location>
</feature>
<sequence length="668" mass="74144">MNPASYPGGPAPTQVNHQHQNTTLPPHLAFSNQWQAIQIVSNVANTYKAENAALRADNQRLHNDVQQLNQQISQSNETCSVWSNENLKLYEDNTRLNGKIKKLQETVETLQLEQDGLKSKLSQSTEERYVLLWNDFLKLRNGYNQLHAHASYYKSFVDEGVQRGIIQPNTHQNPSAQPVPPVVPSPTRPSQSHASQLHTLPTSVQSHMQQAQHQQRVSNVPINSGPQPPLHPNQMPPSARPNLHLVTQVSSANTYPQPPQPTRYPAIPHPPPPTQQYPAHVSQHPNVPTHHYPAHASQLTPITPNSGHNSPYHPEPHVQTSPSHVAPMNMLPTPHMPVHIPQYVHTHQFPQRPLQDPNRLPHESPRDEKNHIPPPTPISQKYPTPPISESHTSMSPETSWSSVSVKRSDSPVPVVGPPVPSLQPKSESNSTREFSPTNVSGQKRPSMSFESRESHSPKRPRLSVEGLDRGDPGLSKEMKEDPALAYQPKAVEHTSLAFSSQQLGSQQTTEQNASLEPVDAPSRVVQIAAVPPEQVDRMEVEPTLDSQEGAGDVQVATVPPEQVDVAEAEPNQDSQKGDTDSDGEPQRGPDGLYEELDAADWFLVGTAEDEGFGDDGLKICVLCRERVRNKKQVPPYQFVNPSNEEILTHFRTHHSTAFTMARREGPDL</sequence>
<evidence type="ECO:0000256" key="1">
    <source>
        <dbReference type="SAM" id="Coils"/>
    </source>
</evidence>
<feature type="coiled-coil region" evidence="1">
    <location>
        <begin position="44"/>
        <end position="127"/>
    </location>
</feature>
<protein>
    <submittedName>
        <fullName evidence="3">Uncharacterized protein</fullName>
    </submittedName>
</protein>
<dbReference type="EMBL" id="JAACJM010000047">
    <property type="protein sequence ID" value="KAF5358981.1"/>
    <property type="molecule type" value="Genomic_DNA"/>
</dbReference>
<name>A0A8H5G6A6_9AGAR</name>
<evidence type="ECO:0000256" key="2">
    <source>
        <dbReference type="SAM" id="MobiDB-lite"/>
    </source>
</evidence>
<feature type="compositionally biased region" description="Low complexity" evidence="2">
    <location>
        <begin position="399"/>
        <end position="413"/>
    </location>
</feature>
<gene>
    <name evidence="3" type="ORF">D9758_004818</name>
</gene>
<organism evidence="3 4">
    <name type="scientific">Tetrapyrgos nigripes</name>
    <dbReference type="NCBI Taxonomy" id="182062"/>
    <lineage>
        <taxon>Eukaryota</taxon>
        <taxon>Fungi</taxon>
        <taxon>Dikarya</taxon>
        <taxon>Basidiomycota</taxon>
        <taxon>Agaricomycotina</taxon>
        <taxon>Agaricomycetes</taxon>
        <taxon>Agaricomycetidae</taxon>
        <taxon>Agaricales</taxon>
        <taxon>Marasmiineae</taxon>
        <taxon>Marasmiaceae</taxon>
        <taxon>Tetrapyrgos</taxon>
    </lineage>
</organism>
<feature type="compositionally biased region" description="Polar residues" evidence="2">
    <location>
        <begin position="193"/>
        <end position="204"/>
    </location>
</feature>
<feature type="compositionally biased region" description="Polar residues" evidence="2">
    <location>
        <begin position="300"/>
        <end position="309"/>
    </location>
</feature>
<keyword evidence="1" id="KW-0175">Coiled coil</keyword>
<feature type="compositionally biased region" description="Pro residues" evidence="2">
    <location>
        <begin position="226"/>
        <end position="239"/>
    </location>
</feature>
<feature type="compositionally biased region" description="Polar residues" evidence="2">
    <location>
        <begin position="378"/>
        <end position="398"/>
    </location>
</feature>
<accession>A0A8H5G6A6</accession>
<feature type="region of interest" description="Disordered" evidence="2">
    <location>
        <begin position="166"/>
        <end position="281"/>
    </location>
</feature>
<dbReference type="Proteomes" id="UP000559256">
    <property type="component" value="Unassembled WGS sequence"/>
</dbReference>
<feature type="region of interest" description="Disordered" evidence="2">
    <location>
        <begin position="348"/>
        <end position="592"/>
    </location>
</feature>